<dbReference type="GO" id="GO:0009307">
    <property type="term" value="P:DNA restriction-modification system"/>
    <property type="evidence" value="ECO:0007669"/>
    <property type="project" value="UniProtKB-KW"/>
</dbReference>
<evidence type="ECO:0000256" key="1">
    <source>
        <dbReference type="ARBA" id="ARBA00022747"/>
    </source>
</evidence>
<dbReference type="EMBL" id="AB505630">
    <property type="protein sequence ID" value="BAK53151.1"/>
    <property type="molecule type" value="Genomic_DNA"/>
</dbReference>
<feature type="domain" description="DNA methylase adenine-specific" evidence="2">
    <location>
        <begin position="12"/>
        <end position="133"/>
    </location>
</feature>
<organism evidence="3">
    <name type="scientific">Staphylococcus aureus</name>
    <dbReference type="NCBI Taxonomy" id="1280"/>
    <lineage>
        <taxon>Bacteria</taxon>
        <taxon>Bacillati</taxon>
        <taxon>Bacillota</taxon>
        <taxon>Bacilli</taxon>
        <taxon>Bacillales</taxon>
        <taxon>Staphylococcaceae</taxon>
        <taxon>Staphylococcus</taxon>
    </lineage>
</organism>
<sequence>MTQALDDCATAEEQDEVKRNNIYGIEYDENIYGLATTNMLIHGDGNTNIFQDSCFQLNDQIAKWGIDVVLMNPPYNATKSYMPKEYTDKWTSNKGQDPSKGFYYVKKTIEAVKTGKMAVLLPMACAIGNNKEIKKLKKKY</sequence>
<dbReference type="InterPro" id="IPR002052">
    <property type="entry name" value="DNA_methylase_N6_adenine_CS"/>
</dbReference>
<dbReference type="SUPFAM" id="SSF53335">
    <property type="entry name" value="S-adenosyl-L-methionine-dependent methyltransferases"/>
    <property type="match status" value="1"/>
</dbReference>
<dbReference type="GO" id="GO:0008170">
    <property type="term" value="F:N-methyltransferase activity"/>
    <property type="evidence" value="ECO:0007669"/>
    <property type="project" value="InterPro"/>
</dbReference>
<dbReference type="GO" id="GO:0032259">
    <property type="term" value="P:methylation"/>
    <property type="evidence" value="ECO:0007669"/>
    <property type="project" value="InterPro"/>
</dbReference>
<accession>F8WKH2</accession>
<name>F8WKH2_STAAU</name>
<protein>
    <recommendedName>
        <fullName evidence="2">DNA methylase adenine-specific domain-containing protein</fullName>
    </recommendedName>
</protein>
<dbReference type="PANTHER" id="PTHR42998:SF1">
    <property type="entry name" value="TYPE I RESTRICTION ENZYME HINDI METHYLASE SUBUNIT"/>
    <property type="match status" value="1"/>
</dbReference>
<dbReference type="Pfam" id="PF02384">
    <property type="entry name" value="N6_Mtase"/>
    <property type="match status" value="1"/>
</dbReference>
<evidence type="ECO:0000313" key="3">
    <source>
        <dbReference type="EMBL" id="BAK53151.1"/>
    </source>
</evidence>
<evidence type="ECO:0000259" key="2">
    <source>
        <dbReference type="Pfam" id="PF02384"/>
    </source>
</evidence>
<dbReference type="InterPro" id="IPR052916">
    <property type="entry name" value="Type-I_RE_MTase_Subunit"/>
</dbReference>
<dbReference type="InterPro" id="IPR029063">
    <property type="entry name" value="SAM-dependent_MTases_sf"/>
</dbReference>
<dbReference type="InterPro" id="IPR003356">
    <property type="entry name" value="DNA_methylase_A-5"/>
</dbReference>
<dbReference type="PANTHER" id="PTHR42998">
    <property type="entry name" value="TYPE I RESTRICTION ENZYME HINDVIIP M PROTEIN-RELATED"/>
    <property type="match status" value="1"/>
</dbReference>
<dbReference type="PROSITE" id="PS00092">
    <property type="entry name" value="N6_MTASE"/>
    <property type="match status" value="1"/>
</dbReference>
<dbReference type="GO" id="GO:0003677">
    <property type="term" value="F:DNA binding"/>
    <property type="evidence" value="ECO:0007669"/>
    <property type="project" value="InterPro"/>
</dbReference>
<keyword evidence="1" id="KW-0680">Restriction system</keyword>
<dbReference type="Gene3D" id="3.40.50.150">
    <property type="entry name" value="Vaccinia Virus protein VP39"/>
    <property type="match status" value="1"/>
</dbReference>
<dbReference type="AlphaFoldDB" id="F8WKH2"/>
<proteinExistence type="predicted"/>
<reference evidence="3" key="1">
    <citation type="journal article" date="2011" name="Antimicrob. Agents Chemother.">
        <title>Novel types of staphylococcal cassette chromosome mec elements identified in clonal complex 398 methicillin-resistant Staphylococcus aureus strains.</title>
        <authorList>
            <person name="Li S."/>
            <person name="Skov R.L."/>
            <person name="Han X."/>
            <person name="Larsen A.R."/>
            <person name="Larsen J."/>
            <person name="Sorum M."/>
            <person name="Wulf M."/>
            <person name="Voss A."/>
            <person name="Hiramatsu K."/>
            <person name="Ito T."/>
        </authorList>
    </citation>
    <scope>NUCLEOTIDE SEQUENCE</scope>
    <source>
        <strain evidence="3">JCSC6945</strain>
    </source>
</reference>